<dbReference type="InterPro" id="IPR027417">
    <property type="entry name" value="P-loop_NTPase"/>
</dbReference>
<keyword evidence="1" id="KW-0472">Membrane</keyword>
<sequence length="360" mass="40487">MIYLITGGMGTGKTSLAVEMILNNYEGLFKIESEDGTLIDRPLYFCHIDGLDEQKFKAHRITEQEIQSAPLNEILPEGSVLLIDECDYTYPLRSSARAVPPYIQTLKELRHDGFTLILMTQHPSMVDKYIRQLVNKHIHLERKAVGTKRYEWYHCEENLNVTTFASSIEQFYKPSAEAQKYFKSASKHVKFKKKLPWVLKLLPVGALVLVFLVFRIINGWQNKADTLKGAIAATETTISPKTEPSASSPVSALDFKGETRGTEGQASEVVGVAVADYVPRIPSLPETKPIYDRLRRPVNMETVAGCVKSKNSCNCYTEQATKVFVSKEMCAYWAENGIFQIYKNMDNTQQVAQSAPVSGQ</sequence>
<reference evidence="3" key="1">
    <citation type="submission" date="2017-05" db="EMBL/GenBank/DDBJ databases">
        <authorList>
            <person name="Song R."/>
            <person name="Chenine A.L."/>
            <person name="Ruprecht R.M."/>
        </authorList>
    </citation>
    <scope>NUCLEOTIDE SEQUENCE</scope>
    <source>
        <strain evidence="3">Kingella_eburonensis</strain>
    </source>
</reference>
<keyword evidence="1" id="KW-0812">Transmembrane</keyword>
<accession>A0A238TDZ2</accession>
<evidence type="ECO:0000313" key="4">
    <source>
        <dbReference type="EMBL" id="SNB83017.1"/>
    </source>
</evidence>
<dbReference type="InterPro" id="IPR008900">
    <property type="entry name" value="Zot_N"/>
</dbReference>
<gene>
    <name evidence="3" type="ORF">KEBURONENSIS_00369</name>
    <name evidence="4" type="ORF">KEBURONENSIS_02052</name>
</gene>
<dbReference type="AlphaFoldDB" id="A0A238TDZ2"/>
<name>A0A238TDZ2_9NEIS</name>
<dbReference type="OrthoDB" id="8809170at2"/>
<dbReference type="Pfam" id="PF05707">
    <property type="entry name" value="Zot"/>
    <property type="match status" value="1"/>
</dbReference>
<dbReference type="Gene3D" id="3.40.50.300">
    <property type="entry name" value="P-loop containing nucleotide triphosphate hydrolases"/>
    <property type="match status" value="1"/>
</dbReference>
<organism evidence="4 5">
    <name type="scientific">Kingella negevensis</name>
    <dbReference type="NCBI Taxonomy" id="1522312"/>
    <lineage>
        <taxon>Bacteria</taxon>
        <taxon>Pseudomonadati</taxon>
        <taxon>Pseudomonadota</taxon>
        <taxon>Betaproteobacteria</taxon>
        <taxon>Neisseriales</taxon>
        <taxon>Neisseriaceae</taxon>
        <taxon>Kingella</taxon>
    </lineage>
</organism>
<feature type="domain" description="Zona occludens toxin N-terminal" evidence="2">
    <location>
        <begin position="1"/>
        <end position="188"/>
    </location>
</feature>
<evidence type="ECO:0000313" key="5">
    <source>
        <dbReference type="Proteomes" id="UP000215450"/>
    </source>
</evidence>
<proteinExistence type="predicted"/>
<dbReference type="RefSeq" id="WP_095063057.1">
    <property type="nucleotide sequence ID" value="NZ_FXUV02000069.1"/>
</dbReference>
<evidence type="ECO:0000313" key="3">
    <source>
        <dbReference type="EMBL" id="SMQ13000.1"/>
    </source>
</evidence>
<dbReference type="EMBL" id="FXUV01000041">
    <property type="protein sequence ID" value="SMQ13000.1"/>
    <property type="molecule type" value="Genomic_DNA"/>
</dbReference>
<evidence type="ECO:0000259" key="2">
    <source>
        <dbReference type="Pfam" id="PF05707"/>
    </source>
</evidence>
<keyword evidence="1" id="KW-1133">Transmembrane helix</keyword>
<dbReference type="STRING" id="1522312.GCA_900177895_00019"/>
<keyword evidence="5" id="KW-1185">Reference proteome</keyword>
<reference evidence="4 5" key="2">
    <citation type="submission" date="2017-06" db="EMBL/GenBank/DDBJ databases">
        <authorList>
            <person name="Kim H.J."/>
            <person name="Triplett B.A."/>
        </authorList>
    </citation>
    <scope>NUCLEOTIDE SEQUENCE [LARGE SCALE GENOMIC DNA]</scope>
    <source>
        <strain evidence="4">Kingella_eburonensis</strain>
    </source>
</reference>
<dbReference type="EMBL" id="FXUV02000069">
    <property type="protein sequence ID" value="SNB83017.1"/>
    <property type="molecule type" value="Genomic_DNA"/>
</dbReference>
<feature type="transmembrane region" description="Helical" evidence="1">
    <location>
        <begin position="197"/>
        <end position="217"/>
    </location>
</feature>
<dbReference type="SUPFAM" id="SSF52540">
    <property type="entry name" value="P-loop containing nucleoside triphosphate hydrolases"/>
    <property type="match status" value="1"/>
</dbReference>
<evidence type="ECO:0000256" key="1">
    <source>
        <dbReference type="SAM" id="Phobius"/>
    </source>
</evidence>
<protein>
    <submittedName>
        <fullName evidence="4">Zonular occludens toxin (Zot)</fullName>
    </submittedName>
</protein>
<dbReference type="Proteomes" id="UP000215450">
    <property type="component" value="Unassembled WGS sequence"/>
</dbReference>